<gene>
    <name evidence="2" type="ORF">M569_07417</name>
</gene>
<sequence length="134" mass="15567">MNATQGEEDSNSAEEILKAAAQAWRGHSGNSKSGSATSEFEAHRKRFSQKPTRFRLEAMTRTKKDEERWDFEKSLWDSYEIVAVTKRLERELVFEGRFYDAIEEGKKRRRRRRRSLRDLFTISSSSSPSSSVKA</sequence>
<name>S8DW31_9LAMI</name>
<dbReference type="EMBL" id="AUSU01003155">
    <property type="protein sequence ID" value="EPS67358.1"/>
    <property type="molecule type" value="Genomic_DNA"/>
</dbReference>
<dbReference type="OrthoDB" id="1921290at2759"/>
<dbReference type="PANTHER" id="PTHR34665:SF1">
    <property type="entry name" value="OS02G0595200 PROTEIN"/>
    <property type="match status" value="1"/>
</dbReference>
<evidence type="ECO:0000313" key="2">
    <source>
        <dbReference type="EMBL" id="EPS67358.1"/>
    </source>
</evidence>
<proteinExistence type="predicted"/>
<protein>
    <submittedName>
        <fullName evidence="2">Uncharacterized protein</fullName>
    </submittedName>
</protein>
<feature type="compositionally biased region" description="Acidic residues" evidence="1">
    <location>
        <begin position="1"/>
        <end position="12"/>
    </location>
</feature>
<evidence type="ECO:0000256" key="1">
    <source>
        <dbReference type="SAM" id="MobiDB-lite"/>
    </source>
</evidence>
<accession>S8DW31</accession>
<feature type="region of interest" description="Disordered" evidence="1">
    <location>
        <begin position="1"/>
        <end position="46"/>
    </location>
</feature>
<dbReference type="PANTHER" id="PTHR34665">
    <property type="entry name" value="DUF3741 DOMAIN-CONTAINING PROTEIN"/>
    <property type="match status" value="1"/>
</dbReference>
<organism evidence="2 3">
    <name type="scientific">Genlisea aurea</name>
    <dbReference type="NCBI Taxonomy" id="192259"/>
    <lineage>
        <taxon>Eukaryota</taxon>
        <taxon>Viridiplantae</taxon>
        <taxon>Streptophyta</taxon>
        <taxon>Embryophyta</taxon>
        <taxon>Tracheophyta</taxon>
        <taxon>Spermatophyta</taxon>
        <taxon>Magnoliopsida</taxon>
        <taxon>eudicotyledons</taxon>
        <taxon>Gunneridae</taxon>
        <taxon>Pentapetalae</taxon>
        <taxon>asterids</taxon>
        <taxon>lamiids</taxon>
        <taxon>Lamiales</taxon>
        <taxon>Lentibulariaceae</taxon>
        <taxon>Genlisea</taxon>
    </lineage>
</organism>
<reference evidence="2 3" key="1">
    <citation type="journal article" date="2013" name="BMC Genomics">
        <title>The miniature genome of a carnivorous plant Genlisea aurea contains a low number of genes and short non-coding sequences.</title>
        <authorList>
            <person name="Leushkin E.V."/>
            <person name="Sutormin R.A."/>
            <person name="Nabieva E.R."/>
            <person name="Penin A.A."/>
            <person name="Kondrashov A.S."/>
            <person name="Logacheva M.D."/>
        </authorList>
    </citation>
    <scope>NUCLEOTIDE SEQUENCE [LARGE SCALE GENOMIC DNA]</scope>
</reference>
<evidence type="ECO:0000313" key="3">
    <source>
        <dbReference type="Proteomes" id="UP000015453"/>
    </source>
</evidence>
<dbReference type="AlphaFoldDB" id="S8DW31"/>
<dbReference type="Proteomes" id="UP000015453">
    <property type="component" value="Unassembled WGS sequence"/>
</dbReference>
<comment type="caution">
    <text evidence="2">The sequence shown here is derived from an EMBL/GenBank/DDBJ whole genome shotgun (WGS) entry which is preliminary data.</text>
</comment>
<feature type="compositionally biased region" description="Polar residues" evidence="1">
    <location>
        <begin position="28"/>
        <end position="38"/>
    </location>
</feature>
<keyword evidence="3" id="KW-1185">Reference proteome</keyword>